<dbReference type="EMBL" id="JAUJFL010000006">
    <property type="protein sequence ID" value="KAK2601115.1"/>
    <property type="molecule type" value="Genomic_DNA"/>
</dbReference>
<feature type="compositionally biased region" description="Basic and acidic residues" evidence="1">
    <location>
        <begin position="1"/>
        <end position="10"/>
    </location>
</feature>
<feature type="region of interest" description="Disordered" evidence="1">
    <location>
        <begin position="1"/>
        <end position="43"/>
    </location>
</feature>
<name>A0AAD9S7I6_PHOAM</name>
<feature type="compositionally biased region" description="Low complexity" evidence="1">
    <location>
        <begin position="11"/>
        <end position="22"/>
    </location>
</feature>
<evidence type="ECO:0000256" key="1">
    <source>
        <dbReference type="SAM" id="MobiDB-lite"/>
    </source>
</evidence>
<gene>
    <name evidence="2" type="ORF">N8I77_010587</name>
</gene>
<keyword evidence="3" id="KW-1185">Reference proteome</keyword>
<dbReference type="AlphaFoldDB" id="A0AAD9S7I6"/>
<comment type="caution">
    <text evidence="2">The sequence shown here is derived from an EMBL/GenBank/DDBJ whole genome shotgun (WGS) entry which is preliminary data.</text>
</comment>
<proteinExistence type="predicted"/>
<accession>A0AAD9S7I6</accession>
<protein>
    <submittedName>
        <fullName evidence="2">Uncharacterized protein</fullName>
    </submittedName>
</protein>
<sequence length="594" mass="67349">MSSEGNDDRGLSQTQQSGSLSQPDRVTYVVNNRPNDFDNSQLPQGMNVFKKYVVKNYYGGSQPPNSPIQDEDHGRSKQPGALEMSQSSHHPQASRSPAASILKTNRDNCGACGNGHDIRYCPYPNTLDERTKICPICDTSDHAWFQCEYYEQDAEQQWEICWMNRSCLPTLVHNTPLQEIFASKAISVIEKTDTDAMFASQVLGGVPGPLSPGFVKNLIHPGSDNSCAQLTIMGLLPWKLERQVLESSQRAFESVRDPLTNFMRMETRVKGTKSNKHDVPKARTLEFFHNEVVAQPQTNQQPFPSDHCEGCDSAVFMHDMRAGHHKSECDRPCRLCVMEDKDSNTKLKDCKEHCSLHLCPIDDGGLDHGVECLEWSTKRCGICMEAHWLQDCTKFLANICPVQSCRKRDCKSHCNACGCSMDILKLPCPQEWKNDSEMWEGLVSDLFADWHAFLHGFQWIRREFPGAGIKQGMWAMLQCKTHGDVMVKADALATLRRNTWNEAVEYNRQDYDELSIKKALRVLTAPECKQCFDMMYIEGTADYDLRTSGVLTAWGKDIKRSLPTLVGGAQTRFPSRRTKYRPRREAQILELKDN</sequence>
<evidence type="ECO:0000313" key="3">
    <source>
        <dbReference type="Proteomes" id="UP001265746"/>
    </source>
</evidence>
<dbReference type="Proteomes" id="UP001265746">
    <property type="component" value="Unassembled WGS sequence"/>
</dbReference>
<evidence type="ECO:0000313" key="2">
    <source>
        <dbReference type="EMBL" id="KAK2601115.1"/>
    </source>
</evidence>
<feature type="compositionally biased region" description="Polar residues" evidence="1">
    <location>
        <begin position="84"/>
        <end position="97"/>
    </location>
</feature>
<feature type="region of interest" description="Disordered" evidence="1">
    <location>
        <begin position="60"/>
        <end position="97"/>
    </location>
</feature>
<reference evidence="2" key="1">
    <citation type="submission" date="2023-06" db="EMBL/GenBank/DDBJ databases">
        <authorList>
            <person name="Noh H."/>
        </authorList>
    </citation>
    <scope>NUCLEOTIDE SEQUENCE</scope>
    <source>
        <strain evidence="2">DUCC20226</strain>
    </source>
</reference>
<organism evidence="2 3">
    <name type="scientific">Phomopsis amygdali</name>
    <name type="common">Fusicoccum amygdali</name>
    <dbReference type="NCBI Taxonomy" id="1214568"/>
    <lineage>
        <taxon>Eukaryota</taxon>
        <taxon>Fungi</taxon>
        <taxon>Dikarya</taxon>
        <taxon>Ascomycota</taxon>
        <taxon>Pezizomycotina</taxon>
        <taxon>Sordariomycetes</taxon>
        <taxon>Sordariomycetidae</taxon>
        <taxon>Diaporthales</taxon>
        <taxon>Diaporthaceae</taxon>
        <taxon>Diaporthe</taxon>
    </lineage>
</organism>
<feature type="compositionally biased region" description="Polar residues" evidence="1">
    <location>
        <begin position="29"/>
        <end position="43"/>
    </location>
</feature>